<feature type="domain" description="Rhodopsin" evidence="7">
    <location>
        <begin position="1"/>
        <end position="70"/>
    </location>
</feature>
<comment type="subcellular location">
    <subcellularLocation>
        <location evidence="1">Membrane</location>
        <topology evidence="1">Multi-pass membrane protein</topology>
    </subcellularLocation>
</comment>
<reference evidence="8" key="1">
    <citation type="submission" date="2022-11" db="EMBL/GenBank/DDBJ databases">
        <authorList>
            <person name="Petersen C."/>
        </authorList>
    </citation>
    <scope>NUCLEOTIDE SEQUENCE</scope>
    <source>
        <strain evidence="8">IBT 22155</strain>
    </source>
</reference>
<proteinExistence type="inferred from homology"/>
<dbReference type="Proteomes" id="UP001149079">
    <property type="component" value="Unassembled WGS sequence"/>
</dbReference>
<name>A0A9W9L081_9EURO</name>
<gene>
    <name evidence="8" type="ORF">N7515_005855</name>
</gene>
<evidence type="ECO:0000313" key="9">
    <source>
        <dbReference type="Proteomes" id="UP001149079"/>
    </source>
</evidence>
<dbReference type="GO" id="GO:0016020">
    <property type="term" value="C:membrane"/>
    <property type="evidence" value="ECO:0007669"/>
    <property type="project" value="UniProtKB-SubCell"/>
</dbReference>
<comment type="similarity">
    <text evidence="5">Belongs to the SAT4 family.</text>
</comment>
<dbReference type="Pfam" id="PF20684">
    <property type="entry name" value="Fung_rhodopsin"/>
    <property type="match status" value="1"/>
</dbReference>
<reference evidence="8" key="2">
    <citation type="journal article" date="2023" name="IMA Fungus">
        <title>Comparative genomic study of the Penicillium genus elucidates a diverse pangenome and 15 lateral gene transfer events.</title>
        <authorList>
            <person name="Petersen C."/>
            <person name="Sorensen T."/>
            <person name="Nielsen M.R."/>
            <person name="Sondergaard T.E."/>
            <person name="Sorensen J.L."/>
            <person name="Fitzpatrick D.A."/>
            <person name="Frisvad J.C."/>
            <person name="Nielsen K.L."/>
        </authorList>
    </citation>
    <scope>NUCLEOTIDE SEQUENCE</scope>
    <source>
        <strain evidence="8">IBT 22155</strain>
    </source>
</reference>
<feature type="transmembrane region" description="Helical" evidence="6">
    <location>
        <begin position="7"/>
        <end position="29"/>
    </location>
</feature>
<dbReference type="PANTHER" id="PTHR33048">
    <property type="entry name" value="PTH11-LIKE INTEGRAL MEMBRANE PROTEIN (AFU_ORTHOLOGUE AFUA_5G11245)"/>
    <property type="match status" value="1"/>
</dbReference>
<dbReference type="OrthoDB" id="5329176at2759"/>
<dbReference type="PANTHER" id="PTHR33048:SF96">
    <property type="entry name" value="INTEGRAL MEMBRANE PROTEIN"/>
    <property type="match status" value="1"/>
</dbReference>
<evidence type="ECO:0000313" key="8">
    <source>
        <dbReference type="EMBL" id="KAJ5129816.1"/>
    </source>
</evidence>
<keyword evidence="4 6" id="KW-0472">Membrane</keyword>
<evidence type="ECO:0000259" key="7">
    <source>
        <dbReference type="Pfam" id="PF20684"/>
    </source>
</evidence>
<evidence type="ECO:0000256" key="6">
    <source>
        <dbReference type="SAM" id="Phobius"/>
    </source>
</evidence>
<evidence type="ECO:0000256" key="3">
    <source>
        <dbReference type="ARBA" id="ARBA00022989"/>
    </source>
</evidence>
<evidence type="ECO:0000256" key="2">
    <source>
        <dbReference type="ARBA" id="ARBA00022692"/>
    </source>
</evidence>
<dbReference type="InterPro" id="IPR052337">
    <property type="entry name" value="SAT4-like"/>
</dbReference>
<dbReference type="AlphaFoldDB" id="A0A9W9L081"/>
<evidence type="ECO:0000256" key="1">
    <source>
        <dbReference type="ARBA" id="ARBA00004141"/>
    </source>
</evidence>
<keyword evidence="3 6" id="KW-1133">Transmembrane helix</keyword>
<dbReference type="RefSeq" id="XP_056520195.1">
    <property type="nucleotide sequence ID" value="XM_056666599.1"/>
</dbReference>
<accession>A0A9W9L081</accession>
<protein>
    <recommendedName>
        <fullName evidence="7">Rhodopsin domain-containing protein</fullName>
    </recommendedName>
</protein>
<evidence type="ECO:0000256" key="5">
    <source>
        <dbReference type="ARBA" id="ARBA00038359"/>
    </source>
</evidence>
<dbReference type="GeneID" id="81405769"/>
<keyword evidence="2 6" id="KW-0812">Transmembrane</keyword>
<dbReference type="InterPro" id="IPR049326">
    <property type="entry name" value="Rhodopsin_dom_fungi"/>
</dbReference>
<evidence type="ECO:0000256" key="4">
    <source>
        <dbReference type="ARBA" id="ARBA00023136"/>
    </source>
</evidence>
<keyword evidence="9" id="KW-1185">Reference proteome</keyword>
<feature type="transmembrane region" description="Helical" evidence="6">
    <location>
        <begin position="41"/>
        <end position="65"/>
    </location>
</feature>
<dbReference type="EMBL" id="JAPQKL010000005">
    <property type="protein sequence ID" value="KAJ5129816.1"/>
    <property type="molecule type" value="Genomic_DNA"/>
</dbReference>
<organism evidence="8 9">
    <name type="scientific">Penicillium bovifimosum</name>
    <dbReference type="NCBI Taxonomy" id="126998"/>
    <lineage>
        <taxon>Eukaryota</taxon>
        <taxon>Fungi</taxon>
        <taxon>Dikarya</taxon>
        <taxon>Ascomycota</taxon>
        <taxon>Pezizomycotina</taxon>
        <taxon>Eurotiomycetes</taxon>
        <taxon>Eurotiomycetidae</taxon>
        <taxon>Eurotiales</taxon>
        <taxon>Aspergillaceae</taxon>
        <taxon>Penicillium</taxon>
    </lineage>
</organism>
<comment type="caution">
    <text evidence="8">The sequence shown here is derived from an EMBL/GenBank/DDBJ whole genome shotgun (WGS) entry which is preliminary data.</text>
</comment>
<sequence>MNRRTKIAVGGILGLGAIASVAVICRIPYLRYYADENFLYSTYQIAIWSEIEIGVAITAGSLITLRPLFRWLLDEATEYNKSSRAGQTSKRYAFYSRSEVVDESQTTKYWRPDIELDDYNSTVVTAAGPRAMELSRTSSQEALNPELGPGHSRNQVTIQKTFVQTFSERQK</sequence>